<accession>A0ABD1I7G6</accession>
<feature type="binding site" evidence="5">
    <location>
        <position position="191"/>
    </location>
    <ligand>
        <name>Zn(2+)</name>
        <dbReference type="ChEBI" id="CHEBI:29105"/>
    </ligand>
</feature>
<evidence type="ECO:0000256" key="6">
    <source>
        <dbReference type="SAM" id="Phobius"/>
    </source>
</evidence>
<proteinExistence type="predicted"/>
<evidence type="ECO:0000256" key="1">
    <source>
        <dbReference type="ARBA" id="ARBA00004141"/>
    </source>
</evidence>
<dbReference type="GO" id="GO:0016020">
    <property type="term" value="C:membrane"/>
    <property type="evidence" value="ECO:0007669"/>
    <property type="project" value="UniProtKB-SubCell"/>
</dbReference>
<keyword evidence="3 6" id="KW-1133">Transmembrane helix</keyword>
<dbReference type="PANTHER" id="PTHR20855">
    <property type="entry name" value="ADIPOR/PROGESTIN RECEPTOR-RELATED"/>
    <property type="match status" value="1"/>
</dbReference>
<keyword evidence="2 6" id="KW-0812">Transmembrane</keyword>
<evidence type="ECO:0000313" key="8">
    <source>
        <dbReference type="Proteomes" id="UP001567538"/>
    </source>
</evidence>
<protein>
    <submittedName>
        <fullName evidence="7">Heptahelical transmembrane protein ADIPOR1-like</fullName>
    </submittedName>
</protein>
<gene>
    <name evidence="7" type="ORF">AAHA92_05905</name>
</gene>
<dbReference type="Proteomes" id="UP001567538">
    <property type="component" value="Unassembled WGS sequence"/>
</dbReference>
<dbReference type="AlphaFoldDB" id="A0ABD1I7G6"/>
<evidence type="ECO:0000256" key="4">
    <source>
        <dbReference type="ARBA" id="ARBA00023136"/>
    </source>
</evidence>
<organism evidence="7 8">
    <name type="scientific">Salvia divinorum</name>
    <name type="common">Maria pastora</name>
    <name type="synonym">Diviner's sage</name>
    <dbReference type="NCBI Taxonomy" id="28513"/>
    <lineage>
        <taxon>Eukaryota</taxon>
        <taxon>Viridiplantae</taxon>
        <taxon>Streptophyta</taxon>
        <taxon>Embryophyta</taxon>
        <taxon>Tracheophyta</taxon>
        <taxon>Spermatophyta</taxon>
        <taxon>Magnoliopsida</taxon>
        <taxon>eudicotyledons</taxon>
        <taxon>Gunneridae</taxon>
        <taxon>Pentapetalae</taxon>
        <taxon>asterids</taxon>
        <taxon>lamiids</taxon>
        <taxon>Lamiales</taxon>
        <taxon>Lamiaceae</taxon>
        <taxon>Nepetoideae</taxon>
        <taxon>Mentheae</taxon>
        <taxon>Salviinae</taxon>
        <taxon>Salvia</taxon>
        <taxon>Salvia subgen. Calosphace</taxon>
    </lineage>
</organism>
<dbReference type="InterPro" id="IPR004254">
    <property type="entry name" value="AdipoR/HlyIII-related"/>
</dbReference>
<dbReference type="PANTHER" id="PTHR20855:SF115">
    <property type="entry name" value="HEPTAHELICAL TRANSMEMBRANE PROTEIN 1"/>
    <property type="match status" value="1"/>
</dbReference>
<feature type="transmembrane region" description="Helical" evidence="6">
    <location>
        <begin position="338"/>
        <end position="360"/>
    </location>
</feature>
<reference evidence="7 8" key="1">
    <citation type="submission" date="2024-06" db="EMBL/GenBank/DDBJ databases">
        <title>A chromosome level genome sequence of Diviner's sage (Salvia divinorum).</title>
        <authorList>
            <person name="Ford S.A."/>
            <person name="Ro D.-K."/>
            <person name="Ness R.W."/>
            <person name="Phillips M.A."/>
        </authorList>
    </citation>
    <scope>NUCLEOTIDE SEQUENCE [LARGE SCALE GENOMIC DNA]</scope>
    <source>
        <strain evidence="7">SAF-2024a</strain>
        <tissue evidence="7">Leaf</tissue>
    </source>
</reference>
<keyword evidence="4 6" id="KW-0472">Membrane</keyword>
<feature type="transmembrane region" description="Helical" evidence="6">
    <location>
        <begin position="234"/>
        <end position="254"/>
    </location>
</feature>
<feature type="transmembrane region" description="Helical" evidence="6">
    <location>
        <begin position="95"/>
        <end position="115"/>
    </location>
</feature>
<dbReference type="EMBL" id="JBEAFC010000003">
    <property type="protein sequence ID" value="KAL1563438.1"/>
    <property type="molecule type" value="Genomic_DNA"/>
</dbReference>
<feature type="binding site" evidence="5">
    <location>
        <position position="340"/>
    </location>
    <ligand>
        <name>Zn(2+)</name>
        <dbReference type="ChEBI" id="CHEBI:29105"/>
    </ligand>
</feature>
<evidence type="ECO:0000256" key="5">
    <source>
        <dbReference type="PIRSR" id="PIRSR604254-1"/>
    </source>
</evidence>
<evidence type="ECO:0000313" key="7">
    <source>
        <dbReference type="EMBL" id="KAL1563438.1"/>
    </source>
</evidence>
<comment type="subcellular location">
    <subcellularLocation>
        <location evidence="1">Membrane</location>
        <topology evidence="1">Multi-pass membrane protein</topology>
    </subcellularLocation>
</comment>
<feature type="transmembrane region" description="Helical" evidence="6">
    <location>
        <begin position="207"/>
        <end position="228"/>
    </location>
</feature>
<keyword evidence="5" id="KW-0862">Zinc</keyword>
<sequence length="370" mass="42583">MITVWRRRKIQMDHNENQKIFLLSESKEVMEPKMKKIKANKRIDDDGKKYRLSSFNELPDYMKDNEYILDYYRANWPLKEALFSIFRWHNETLNVWTHLLGFLLFLGLTVANVFHVPHVADFIAMISEQFPSSAEANASKKLSAVSDDSLFILKEIESRLLETSGASETRWPFYVFLFGSMMCLLCSSVCHLFSCHSRRLSLQLLRLDYVGIAVMIITSFFPPIYYIFQCSPRWQLIYLTGISVMGLCTIAALLSPSLSTPRYRPLRALLFVSMGLFGLFPALHALVINWRDPHRDLILAYESTMAASYLLGTLFYVARIPERWRPGLFDLAGHSHQIFHVFVVLGALAHYAAAQVFLTYRSRTGCGAFA</sequence>
<feature type="transmembrane region" description="Helical" evidence="6">
    <location>
        <begin position="298"/>
        <end position="317"/>
    </location>
</feature>
<keyword evidence="8" id="KW-1185">Reference proteome</keyword>
<feature type="transmembrane region" description="Helical" evidence="6">
    <location>
        <begin position="171"/>
        <end position="195"/>
    </location>
</feature>
<evidence type="ECO:0000256" key="2">
    <source>
        <dbReference type="ARBA" id="ARBA00022692"/>
    </source>
</evidence>
<feature type="transmembrane region" description="Helical" evidence="6">
    <location>
        <begin position="266"/>
        <end position="286"/>
    </location>
</feature>
<comment type="caution">
    <text evidence="7">The sequence shown here is derived from an EMBL/GenBank/DDBJ whole genome shotgun (WGS) entry which is preliminary data.</text>
</comment>
<dbReference type="Pfam" id="PF03006">
    <property type="entry name" value="HlyIII"/>
    <property type="match status" value="1"/>
</dbReference>
<keyword evidence="5" id="KW-0479">Metal-binding</keyword>
<feature type="binding site" evidence="5">
    <location>
        <position position="336"/>
    </location>
    <ligand>
        <name>Zn(2+)</name>
        <dbReference type="ChEBI" id="CHEBI:29105"/>
    </ligand>
</feature>
<dbReference type="GO" id="GO:0009725">
    <property type="term" value="P:response to hormone"/>
    <property type="evidence" value="ECO:0007669"/>
    <property type="project" value="UniProtKB-ARBA"/>
</dbReference>
<evidence type="ECO:0000256" key="3">
    <source>
        <dbReference type="ARBA" id="ARBA00022989"/>
    </source>
</evidence>
<dbReference type="GO" id="GO:0009744">
    <property type="term" value="P:response to sucrose"/>
    <property type="evidence" value="ECO:0007669"/>
    <property type="project" value="UniProtKB-ARBA"/>
</dbReference>
<name>A0ABD1I7G6_SALDI</name>